<proteinExistence type="predicted"/>
<protein>
    <submittedName>
        <fullName evidence="2">Uncharacterized protein</fullName>
    </submittedName>
</protein>
<feature type="region of interest" description="Disordered" evidence="1">
    <location>
        <begin position="1"/>
        <end position="22"/>
    </location>
</feature>
<dbReference type="AlphaFoldDB" id="A0ABD1NFG3"/>
<reference evidence="2 3" key="1">
    <citation type="submission" date="2024-08" db="EMBL/GenBank/DDBJ databases">
        <title>Insights into the chromosomal genome structure of Flemingia macrophylla.</title>
        <authorList>
            <person name="Ding Y."/>
            <person name="Zhao Y."/>
            <person name="Bi W."/>
            <person name="Wu M."/>
            <person name="Zhao G."/>
            <person name="Gong Y."/>
            <person name="Li W."/>
            <person name="Zhang P."/>
        </authorList>
    </citation>
    <scope>NUCLEOTIDE SEQUENCE [LARGE SCALE GENOMIC DNA]</scope>
    <source>
        <strain evidence="2">DYQJB</strain>
        <tissue evidence="2">Leaf</tissue>
    </source>
</reference>
<evidence type="ECO:0000313" key="3">
    <source>
        <dbReference type="Proteomes" id="UP001603857"/>
    </source>
</evidence>
<accession>A0ABD1NFG3</accession>
<evidence type="ECO:0000313" key="2">
    <source>
        <dbReference type="EMBL" id="KAL2346864.1"/>
    </source>
</evidence>
<name>A0ABD1NFG3_9FABA</name>
<keyword evidence="3" id="KW-1185">Reference proteome</keyword>
<sequence length="51" mass="6155">MEKWKSGIRKMRRRRSSEGERNGYCRLSMDGNSDSEEWEKWLCEAPSLRCE</sequence>
<comment type="caution">
    <text evidence="2">The sequence shown here is derived from an EMBL/GenBank/DDBJ whole genome shotgun (WGS) entry which is preliminary data.</text>
</comment>
<feature type="compositionally biased region" description="Basic residues" evidence="1">
    <location>
        <begin position="1"/>
        <end position="15"/>
    </location>
</feature>
<dbReference type="EMBL" id="JBGMDY010000001">
    <property type="protein sequence ID" value="KAL2346864.1"/>
    <property type="molecule type" value="Genomic_DNA"/>
</dbReference>
<gene>
    <name evidence="2" type="ORF">Fmac_000864</name>
</gene>
<dbReference type="Proteomes" id="UP001603857">
    <property type="component" value="Unassembled WGS sequence"/>
</dbReference>
<evidence type="ECO:0000256" key="1">
    <source>
        <dbReference type="SAM" id="MobiDB-lite"/>
    </source>
</evidence>
<organism evidence="2 3">
    <name type="scientific">Flemingia macrophylla</name>
    <dbReference type="NCBI Taxonomy" id="520843"/>
    <lineage>
        <taxon>Eukaryota</taxon>
        <taxon>Viridiplantae</taxon>
        <taxon>Streptophyta</taxon>
        <taxon>Embryophyta</taxon>
        <taxon>Tracheophyta</taxon>
        <taxon>Spermatophyta</taxon>
        <taxon>Magnoliopsida</taxon>
        <taxon>eudicotyledons</taxon>
        <taxon>Gunneridae</taxon>
        <taxon>Pentapetalae</taxon>
        <taxon>rosids</taxon>
        <taxon>fabids</taxon>
        <taxon>Fabales</taxon>
        <taxon>Fabaceae</taxon>
        <taxon>Papilionoideae</taxon>
        <taxon>50 kb inversion clade</taxon>
        <taxon>NPAAA clade</taxon>
        <taxon>indigoferoid/millettioid clade</taxon>
        <taxon>Phaseoleae</taxon>
        <taxon>Flemingia</taxon>
    </lineage>
</organism>